<dbReference type="RefSeq" id="WP_377256550.1">
    <property type="nucleotide sequence ID" value="NZ_JBHMAA010000006.1"/>
</dbReference>
<dbReference type="Proteomes" id="UP001589692">
    <property type="component" value="Unassembled WGS sequence"/>
</dbReference>
<dbReference type="InterPro" id="IPR013096">
    <property type="entry name" value="Cupin_2"/>
</dbReference>
<proteinExistence type="predicted"/>
<feature type="region of interest" description="Disordered" evidence="2">
    <location>
        <begin position="1"/>
        <end position="21"/>
    </location>
</feature>
<accession>A0ABV6ABI8</accession>
<dbReference type="CDD" id="cd00093">
    <property type="entry name" value="HTH_XRE"/>
    <property type="match status" value="1"/>
</dbReference>
<dbReference type="Pfam" id="PF12844">
    <property type="entry name" value="HTH_19"/>
    <property type="match status" value="1"/>
</dbReference>
<comment type="caution">
    <text evidence="4">The sequence shown here is derived from an EMBL/GenBank/DDBJ whole genome shotgun (WGS) entry which is preliminary data.</text>
</comment>
<reference evidence="4 5" key="1">
    <citation type="submission" date="2024-09" db="EMBL/GenBank/DDBJ databases">
        <authorList>
            <person name="Sun Q."/>
            <person name="Mori K."/>
        </authorList>
    </citation>
    <scope>NUCLEOTIDE SEQUENCE [LARGE SCALE GENOMIC DNA]</scope>
    <source>
        <strain evidence="4 5">TBRC 4938</strain>
    </source>
</reference>
<evidence type="ECO:0000256" key="2">
    <source>
        <dbReference type="SAM" id="MobiDB-lite"/>
    </source>
</evidence>
<dbReference type="InterPro" id="IPR010982">
    <property type="entry name" value="Lambda_DNA-bd_dom_sf"/>
</dbReference>
<evidence type="ECO:0000259" key="3">
    <source>
        <dbReference type="PROSITE" id="PS50943"/>
    </source>
</evidence>
<dbReference type="PANTHER" id="PTHR46797:SF20">
    <property type="entry name" value="BLR4304 PROTEIN"/>
    <property type="match status" value="1"/>
</dbReference>
<dbReference type="Gene3D" id="1.10.260.40">
    <property type="entry name" value="lambda repressor-like DNA-binding domains"/>
    <property type="match status" value="1"/>
</dbReference>
<evidence type="ECO:0000313" key="4">
    <source>
        <dbReference type="EMBL" id="MFB9947989.1"/>
    </source>
</evidence>
<organism evidence="4 5">
    <name type="scientific">Rhizobium puerariae</name>
    <dbReference type="NCBI Taxonomy" id="1585791"/>
    <lineage>
        <taxon>Bacteria</taxon>
        <taxon>Pseudomonadati</taxon>
        <taxon>Pseudomonadota</taxon>
        <taxon>Alphaproteobacteria</taxon>
        <taxon>Hyphomicrobiales</taxon>
        <taxon>Rhizobiaceae</taxon>
        <taxon>Rhizobium/Agrobacterium group</taxon>
        <taxon>Rhizobium</taxon>
    </lineage>
</organism>
<dbReference type="InterPro" id="IPR001387">
    <property type="entry name" value="Cro/C1-type_HTH"/>
</dbReference>
<dbReference type="SUPFAM" id="SSF47413">
    <property type="entry name" value="lambda repressor-like DNA-binding domains"/>
    <property type="match status" value="1"/>
</dbReference>
<keyword evidence="5" id="KW-1185">Reference proteome</keyword>
<sequence length="219" mass="23725">MARNNGERDMPIATDGRTADRPVGMPVGEILSRIRFENRWTLAEVSRRTGVSISSLSKIENNQSTPAYSVLVRLAEGLGIDFADLIGGSTQKFASAARVITRAGEGTTYVNRMGAYEALASGLAAKSMQPMVIDIPRRAGGQKTVRSAHKAEEFVYVLSGEVIFFMEPYAPIVLRTGDSVYFDSASEHGFSSNSELPARILSVCLERPGTTIRSSEDIS</sequence>
<dbReference type="SUPFAM" id="SSF51182">
    <property type="entry name" value="RmlC-like cupins"/>
    <property type="match status" value="1"/>
</dbReference>
<dbReference type="InterPro" id="IPR014710">
    <property type="entry name" value="RmlC-like_jellyroll"/>
</dbReference>
<dbReference type="PROSITE" id="PS50943">
    <property type="entry name" value="HTH_CROC1"/>
    <property type="match status" value="1"/>
</dbReference>
<feature type="compositionally biased region" description="Basic and acidic residues" evidence="2">
    <location>
        <begin position="1"/>
        <end position="10"/>
    </location>
</feature>
<name>A0ABV6ABI8_9HYPH</name>
<evidence type="ECO:0000313" key="5">
    <source>
        <dbReference type="Proteomes" id="UP001589692"/>
    </source>
</evidence>
<dbReference type="Pfam" id="PF07883">
    <property type="entry name" value="Cupin_2"/>
    <property type="match status" value="1"/>
</dbReference>
<dbReference type="SMART" id="SM00530">
    <property type="entry name" value="HTH_XRE"/>
    <property type="match status" value="1"/>
</dbReference>
<gene>
    <name evidence="4" type="ORF">ACFFP0_03965</name>
</gene>
<dbReference type="PANTHER" id="PTHR46797">
    <property type="entry name" value="HTH-TYPE TRANSCRIPTIONAL REGULATOR"/>
    <property type="match status" value="1"/>
</dbReference>
<keyword evidence="1" id="KW-0238">DNA-binding</keyword>
<protein>
    <submittedName>
        <fullName evidence="4">Helix-turn-helix domain-containing protein</fullName>
    </submittedName>
</protein>
<dbReference type="InterPro" id="IPR050807">
    <property type="entry name" value="TransReg_Diox_bact_type"/>
</dbReference>
<dbReference type="InterPro" id="IPR011051">
    <property type="entry name" value="RmlC_Cupin_sf"/>
</dbReference>
<dbReference type="CDD" id="cd02209">
    <property type="entry name" value="cupin_XRE_C"/>
    <property type="match status" value="1"/>
</dbReference>
<feature type="domain" description="HTH cro/C1-type" evidence="3">
    <location>
        <begin position="31"/>
        <end position="85"/>
    </location>
</feature>
<dbReference type="EMBL" id="JBHMAA010000006">
    <property type="protein sequence ID" value="MFB9947989.1"/>
    <property type="molecule type" value="Genomic_DNA"/>
</dbReference>
<evidence type="ECO:0000256" key="1">
    <source>
        <dbReference type="ARBA" id="ARBA00023125"/>
    </source>
</evidence>
<dbReference type="Gene3D" id="2.60.120.10">
    <property type="entry name" value="Jelly Rolls"/>
    <property type="match status" value="1"/>
</dbReference>